<protein>
    <submittedName>
        <fullName evidence="1">Uncharacterized protein</fullName>
    </submittedName>
</protein>
<evidence type="ECO:0000313" key="2">
    <source>
        <dbReference type="Proteomes" id="UP000076798"/>
    </source>
</evidence>
<gene>
    <name evidence="1" type="ORF">SISSUDRAFT_1064236</name>
</gene>
<organism evidence="1 2">
    <name type="scientific">Sistotremastrum suecicum HHB10207 ss-3</name>
    <dbReference type="NCBI Taxonomy" id="1314776"/>
    <lineage>
        <taxon>Eukaryota</taxon>
        <taxon>Fungi</taxon>
        <taxon>Dikarya</taxon>
        <taxon>Basidiomycota</taxon>
        <taxon>Agaricomycotina</taxon>
        <taxon>Agaricomycetes</taxon>
        <taxon>Sistotremastrales</taxon>
        <taxon>Sistotremastraceae</taxon>
        <taxon>Sistotremastrum</taxon>
    </lineage>
</organism>
<evidence type="ECO:0000313" key="1">
    <source>
        <dbReference type="EMBL" id="KZT35746.1"/>
    </source>
</evidence>
<reference evidence="1 2" key="1">
    <citation type="journal article" date="2016" name="Mol. Biol. Evol.">
        <title>Comparative Genomics of Early-Diverging Mushroom-Forming Fungi Provides Insights into the Origins of Lignocellulose Decay Capabilities.</title>
        <authorList>
            <person name="Nagy L.G."/>
            <person name="Riley R."/>
            <person name="Tritt A."/>
            <person name="Adam C."/>
            <person name="Daum C."/>
            <person name="Floudas D."/>
            <person name="Sun H."/>
            <person name="Yadav J.S."/>
            <person name="Pangilinan J."/>
            <person name="Larsson K.H."/>
            <person name="Matsuura K."/>
            <person name="Barry K."/>
            <person name="Labutti K."/>
            <person name="Kuo R."/>
            <person name="Ohm R.A."/>
            <person name="Bhattacharya S.S."/>
            <person name="Shirouzu T."/>
            <person name="Yoshinaga Y."/>
            <person name="Martin F.M."/>
            <person name="Grigoriev I.V."/>
            <person name="Hibbett D.S."/>
        </authorList>
    </citation>
    <scope>NUCLEOTIDE SEQUENCE [LARGE SCALE GENOMIC DNA]</scope>
    <source>
        <strain evidence="1 2">HHB10207 ss-3</strain>
    </source>
</reference>
<name>A0A166AW92_9AGAM</name>
<sequence length="141" mass="15315">MRQLTRAFGELSRASILPWLRDPNGIISGRELGDILYLYEAGLRTLRSSRSYSVQIRYLSNIPLLARLVVTLSLLSFVVALPAPERRNANSTSTAPEVAPAIPAIPAPVQFATAEVLAPADDANIMTINTFFCVVVGDCDI</sequence>
<keyword evidence="2" id="KW-1185">Reference proteome</keyword>
<proteinExistence type="predicted"/>
<dbReference type="Proteomes" id="UP000076798">
    <property type="component" value="Unassembled WGS sequence"/>
</dbReference>
<dbReference type="AlphaFoldDB" id="A0A166AW92"/>
<accession>A0A166AW92</accession>
<dbReference type="EMBL" id="KV428129">
    <property type="protein sequence ID" value="KZT35746.1"/>
    <property type="molecule type" value="Genomic_DNA"/>
</dbReference>